<dbReference type="Gene3D" id="3.30.450.20">
    <property type="entry name" value="PAS domain"/>
    <property type="match status" value="1"/>
</dbReference>
<dbReference type="InterPro" id="IPR011006">
    <property type="entry name" value="CheY-like_superfamily"/>
</dbReference>
<dbReference type="Gene3D" id="1.10.287.130">
    <property type="match status" value="1"/>
</dbReference>
<dbReference type="InterPro" id="IPR003661">
    <property type="entry name" value="HisK_dim/P_dom"/>
</dbReference>
<evidence type="ECO:0000259" key="8">
    <source>
        <dbReference type="PROSITE" id="PS50113"/>
    </source>
</evidence>
<organism evidence="9 10">
    <name type="scientific">Tectimicrobiota bacterium</name>
    <dbReference type="NCBI Taxonomy" id="2528274"/>
    <lineage>
        <taxon>Bacteria</taxon>
        <taxon>Pseudomonadati</taxon>
        <taxon>Nitrospinota/Tectimicrobiota group</taxon>
        <taxon>Candidatus Tectimicrobiota</taxon>
    </lineage>
</organism>
<evidence type="ECO:0000256" key="1">
    <source>
        <dbReference type="ARBA" id="ARBA00000085"/>
    </source>
</evidence>
<comment type="catalytic activity">
    <reaction evidence="1">
        <text>ATP + protein L-histidine = ADP + protein N-phospho-L-histidine.</text>
        <dbReference type="EC" id="2.7.13.3"/>
    </reaction>
</comment>
<dbReference type="GO" id="GO:0000155">
    <property type="term" value="F:phosphorelay sensor kinase activity"/>
    <property type="evidence" value="ECO:0007669"/>
    <property type="project" value="InterPro"/>
</dbReference>
<sequence>MEIKKEFKNATIEMLIAEDSPTQAEKLRYILEREGYHVVVAQDGKSALALARTHKPMMVISDVVMPGMDGYELCRAIKTDEILKDTPVVLLTILSDAEDVFRGLECGADNFITKPYDEKYLLLRIEYILGNQRLHRSKNIQMGVEFFFKGQKHLINADRMQILDFLLSTYETAIQKNFELIQAQDALRKLNGELERKVEERTAALTAEIAERQQREEKIREQATLLDIVQDAIFVRSLEGSILFWNQGAERIYGWTAAEAMGQNADELLGRGDAAPLEEARQGVIAAESWIGELQQVTRAGQGIVVQSRWTLMHDSEGRPKSVLVVGTDITAKKQLESQFLRAQRMESIGALASGIAHDLNNVLSPILMGVEILRGKLSDVQSQWVLGTVEENVKRGKELVKQVLMFGRGIEGKRVAIQPRHLIREMAGVLKETFPKQIEIRTDIASDLWAICGDATQLHQILMNLCVNARDAMPEGGTLTIAAENFFIDENYALIHLDARVGPYIALAVSDTGTGIPPAIQDRIFEPFFTTKEIGKGTGFGLSTVISIVKGHEGFVDVYSKVGNGTAFKVYLPAIEMAEAEEQAYKRPDMPTGNGEMVLVVDDEASIREITRATLETYGYRVIMAGDGEEAIALYLQHQAEIQVVLMDIMMPVMEGMISIRALREMNRHLKILAVSGLPTDELIQEATAMGVQAFLRKPYTGEKLLNTLHEILHAS</sequence>
<evidence type="ECO:0000256" key="2">
    <source>
        <dbReference type="ARBA" id="ARBA00012438"/>
    </source>
</evidence>
<dbReference type="Pfam" id="PF00072">
    <property type="entry name" value="Response_reg"/>
    <property type="match status" value="2"/>
</dbReference>
<dbReference type="SUPFAM" id="SSF52172">
    <property type="entry name" value="CheY-like"/>
    <property type="match status" value="2"/>
</dbReference>
<dbReference type="SUPFAM" id="SSF55785">
    <property type="entry name" value="PYP-like sensor domain (PAS domain)"/>
    <property type="match status" value="1"/>
</dbReference>
<dbReference type="SMART" id="SM00387">
    <property type="entry name" value="HATPase_c"/>
    <property type="match status" value="1"/>
</dbReference>
<dbReference type="Gene3D" id="3.40.50.2300">
    <property type="match status" value="2"/>
</dbReference>
<gene>
    <name evidence="9" type="ORF">HYY20_05045</name>
</gene>
<dbReference type="Gene3D" id="3.30.565.10">
    <property type="entry name" value="Histidine kinase-like ATPase, C-terminal domain"/>
    <property type="match status" value="1"/>
</dbReference>
<evidence type="ECO:0000256" key="4">
    <source>
        <dbReference type="PROSITE-ProRule" id="PRU00169"/>
    </source>
</evidence>
<dbReference type="AlphaFoldDB" id="A0A932CN78"/>
<accession>A0A932CN78</accession>
<dbReference type="Pfam" id="PF00512">
    <property type="entry name" value="HisKA"/>
    <property type="match status" value="1"/>
</dbReference>
<dbReference type="SMART" id="SM00091">
    <property type="entry name" value="PAS"/>
    <property type="match status" value="1"/>
</dbReference>
<dbReference type="InterPro" id="IPR001789">
    <property type="entry name" value="Sig_transdc_resp-reg_receiver"/>
</dbReference>
<evidence type="ECO:0000259" key="6">
    <source>
        <dbReference type="PROSITE" id="PS50110"/>
    </source>
</evidence>
<dbReference type="SMART" id="SM00448">
    <property type="entry name" value="REC"/>
    <property type="match status" value="2"/>
</dbReference>
<dbReference type="PROSITE" id="PS50110">
    <property type="entry name" value="RESPONSE_REGULATORY"/>
    <property type="match status" value="2"/>
</dbReference>
<evidence type="ECO:0000259" key="7">
    <source>
        <dbReference type="PROSITE" id="PS50112"/>
    </source>
</evidence>
<dbReference type="Pfam" id="PF02518">
    <property type="entry name" value="HATPase_c"/>
    <property type="match status" value="1"/>
</dbReference>
<dbReference type="InterPro" id="IPR036890">
    <property type="entry name" value="HATPase_C_sf"/>
</dbReference>
<proteinExistence type="predicted"/>
<dbReference type="SUPFAM" id="SSF55874">
    <property type="entry name" value="ATPase domain of HSP90 chaperone/DNA topoisomerase II/histidine kinase"/>
    <property type="match status" value="1"/>
</dbReference>
<evidence type="ECO:0000256" key="3">
    <source>
        <dbReference type="ARBA" id="ARBA00022553"/>
    </source>
</evidence>
<feature type="modified residue" description="4-aspartylphosphate" evidence="4">
    <location>
        <position position="62"/>
    </location>
</feature>
<dbReference type="Pfam" id="PF08448">
    <property type="entry name" value="PAS_4"/>
    <property type="match status" value="1"/>
</dbReference>
<dbReference type="InterPro" id="IPR004358">
    <property type="entry name" value="Sig_transdc_His_kin-like_C"/>
</dbReference>
<dbReference type="PANTHER" id="PTHR43547">
    <property type="entry name" value="TWO-COMPONENT HISTIDINE KINASE"/>
    <property type="match status" value="1"/>
</dbReference>
<evidence type="ECO:0000313" key="10">
    <source>
        <dbReference type="Proteomes" id="UP000769766"/>
    </source>
</evidence>
<dbReference type="SUPFAM" id="SSF47384">
    <property type="entry name" value="Homodimeric domain of signal transducing histidine kinase"/>
    <property type="match status" value="1"/>
</dbReference>
<dbReference type="SMART" id="SM00388">
    <property type="entry name" value="HisKA"/>
    <property type="match status" value="1"/>
</dbReference>
<keyword evidence="3 4" id="KW-0597">Phosphoprotein</keyword>
<dbReference type="CDD" id="cd17546">
    <property type="entry name" value="REC_hyHK_CKI1_RcsC-like"/>
    <property type="match status" value="1"/>
</dbReference>
<dbReference type="PROSITE" id="PS50112">
    <property type="entry name" value="PAS"/>
    <property type="match status" value="1"/>
</dbReference>
<dbReference type="PROSITE" id="PS50109">
    <property type="entry name" value="HIS_KIN"/>
    <property type="match status" value="1"/>
</dbReference>
<dbReference type="InterPro" id="IPR036097">
    <property type="entry name" value="HisK_dim/P_sf"/>
</dbReference>
<dbReference type="InterPro" id="IPR005467">
    <property type="entry name" value="His_kinase_dom"/>
</dbReference>
<feature type="modified residue" description="4-aspartylphosphate" evidence="4">
    <location>
        <position position="649"/>
    </location>
</feature>
<dbReference type="InterPro" id="IPR003594">
    <property type="entry name" value="HATPase_dom"/>
</dbReference>
<dbReference type="SMART" id="SM00086">
    <property type="entry name" value="PAC"/>
    <property type="match status" value="1"/>
</dbReference>
<dbReference type="CDD" id="cd00082">
    <property type="entry name" value="HisKA"/>
    <property type="match status" value="1"/>
</dbReference>
<dbReference type="PANTHER" id="PTHR43547:SF2">
    <property type="entry name" value="HYBRID SIGNAL TRANSDUCTION HISTIDINE KINASE C"/>
    <property type="match status" value="1"/>
</dbReference>
<feature type="domain" description="Response regulatory" evidence="6">
    <location>
        <begin position="598"/>
        <end position="714"/>
    </location>
</feature>
<dbReference type="CDD" id="cd00130">
    <property type="entry name" value="PAS"/>
    <property type="match status" value="1"/>
</dbReference>
<dbReference type="InterPro" id="IPR000700">
    <property type="entry name" value="PAS-assoc_C"/>
</dbReference>
<evidence type="ECO:0000313" key="9">
    <source>
        <dbReference type="EMBL" id="MBI2876229.1"/>
    </source>
</evidence>
<comment type="caution">
    <text evidence="9">The sequence shown here is derived from an EMBL/GenBank/DDBJ whole genome shotgun (WGS) entry which is preliminary data.</text>
</comment>
<dbReference type="InterPro" id="IPR001610">
    <property type="entry name" value="PAC"/>
</dbReference>
<dbReference type="InterPro" id="IPR035965">
    <property type="entry name" value="PAS-like_dom_sf"/>
</dbReference>
<name>A0A932CN78_UNCTE</name>
<dbReference type="InterPro" id="IPR013656">
    <property type="entry name" value="PAS_4"/>
</dbReference>
<protein>
    <recommendedName>
        <fullName evidence="2">histidine kinase</fullName>
        <ecNumber evidence="2">2.7.13.3</ecNumber>
    </recommendedName>
</protein>
<reference evidence="9" key="1">
    <citation type="submission" date="2020-07" db="EMBL/GenBank/DDBJ databases">
        <title>Huge and variable diversity of episymbiotic CPR bacteria and DPANN archaea in groundwater ecosystems.</title>
        <authorList>
            <person name="He C.Y."/>
            <person name="Keren R."/>
            <person name="Whittaker M."/>
            <person name="Farag I.F."/>
            <person name="Doudna J."/>
            <person name="Cate J.H.D."/>
            <person name="Banfield J.F."/>
        </authorList>
    </citation>
    <scope>NUCLEOTIDE SEQUENCE</scope>
    <source>
        <strain evidence="9">NC_groundwater_672_Ag_B-0.1um_62_36</strain>
    </source>
</reference>
<dbReference type="EMBL" id="JACPRF010000157">
    <property type="protein sequence ID" value="MBI2876229.1"/>
    <property type="molecule type" value="Genomic_DNA"/>
</dbReference>
<feature type="domain" description="PAS" evidence="7">
    <location>
        <begin position="218"/>
        <end position="288"/>
    </location>
</feature>
<dbReference type="InterPro" id="IPR000014">
    <property type="entry name" value="PAS"/>
</dbReference>
<dbReference type="Proteomes" id="UP000769766">
    <property type="component" value="Unassembled WGS sequence"/>
</dbReference>
<feature type="domain" description="PAC" evidence="8">
    <location>
        <begin position="290"/>
        <end position="342"/>
    </location>
</feature>
<dbReference type="PRINTS" id="PR00344">
    <property type="entry name" value="BCTRLSENSOR"/>
</dbReference>
<evidence type="ECO:0000259" key="5">
    <source>
        <dbReference type="PROSITE" id="PS50109"/>
    </source>
</evidence>
<feature type="domain" description="Histidine kinase" evidence="5">
    <location>
        <begin position="355"/>
        <end position="577"/>
    </location>
</feature>
<dbReference type="PROSITE" id="PS50113">
    <property type="entry name" value="PAC"/>
    <property type="match status" value="1"/>
</dbReference>
<feature type="domain" description="Response regulatory" evidence="6">
    <location>
        <begin position="13"/>
        <end position="129"/>
    </location>
</feature>
<dbReference type="NCBIfam" id="TIGR00229">
    <property type="entry name" value="sensory_box"/>
    <property type="match status" value="1"/>
</dbReference>
<dbReference type="EC" id="2.7.13.3" evidence="2"/>